<name>A0ABV8JKT7_9BACL</name>
<gene>
    <name evidence="3" type="primary">spoIID</name>
    <name evidence="3" type="ORF">ACFOUO_11280</name>
</gene>
<feature type="domain" description="Sporulation stage II protein D amidase enhancer LytB N-terminal" evidence="2">
    <location>
        <begin position="61"/>
        <end position="167"/>
    </location>
</feature>
<organism evidence="3 4">
    <name type="scientific">Salinithrix halophila</name>
    <dbReference type="NCBI Taxonomy" id="1485204"/>
    <lineage>
        <taxon>Bacteria</taxon>
        <taxon>Bacillati</taxon>
        <taxon>Bacillota</taxon>
        <taxon>Bacilli</taxon>
        <taxon>Bacillales</taxon>
        <taxon>Thermoactinomycetaceae</taxon>
        <taxon>Salinithrix</taxon>
    </lineage>
</organism>
<dbReference type="Proteomes" id="UP001595843">
    <property type="component" value="Unassembled WGS sequence"/>
</dbReference>
<dbReference type="RefSeq" id="WP_380705200.1">
    <property type="nucleotide sequence ID" value="NZ_JBHSAP010000015.1"/>
</dbReference>
<dbReference type="EMBL" id="JBHSAP010000015">
    <property type="protein sequence ID" value="MFC4077382.1"/>
    <property type="molecule type" value="Genomic_DNA"/>
</dbReference>
<proteinExistence type="predicted"/>
<keyword evidence="4" id="KW-1185">Reference proteome</keyword>
<dbReference type="PANTHER" id="PTHR30032:SF4">
    <property type="entry name" value="AMIDASE ENHANCER"/>
    <property type="match status" value="1"/>
</dbReference>
<dbReference type="InterPro" id="IPR013693">
    <property type="entry name" value="SpoIID/LytB_N"/>
</dbReference>
<protein>
    <submittedName>
        <fullName evidence="3">Stage II sporulation protein D</fullName>
    </submittedName>
</protein>
<evidence type="ECO:0000259" key="2">
    <source>
        <dbReference type="Pfam" id="PF08486"/>
    </source>
</evidence>
<evidence type="ECO:0000313" key="4">
    <source>
        <dbReference type="Proteomes" id="UP001595843"/>
    </source>
</evidence>
<feature type="region of interest" description="Disordered" evidence="1">
    <location>
        <begin position="30"/>
        <end position="52"/>
    </location>
</feature>
<dbReference type="NCBIfam" id="TIGR02870">
    <property type="entry name" value="spore_II_D"/>
    <property type="match status" value="1"/>
</dbReference>
<dbReference type="InterPro" id="IPR013486">
    <property type="entry name" value="SpoIID/LytB"/>
</dbReference>
<comment type="caution">
    <text evidence="3">The sequence shown here is derived from an EMBL/GenBank/DDBJ whole genome shotgun (WGS) entry which is preliminary data.</text>
</comment>
<sequence length="340" mass="37664">MHKGMLLMVSILVAIMVAVPTLLVSLGGNKPPASAPEPREKGTSHPSGGPEVDVYLTREKRLVSLPMEQYIRGVVAAEMPADFHMEALKAQAFVARTYMADRMRREDYSDMKKLGGTAEEAQVTDTVQHQVYLTDKELKKNWGSRYSVYSDRIDAAVKETEGQVIQYRGEPIYAAFFSTSNGYTENSEDYFDEKVPYLRSVVSPWDKVSPKYKAKKTVSVSELASQLQKATGKQVAVPASSGGGLLKVVDRTEGKRISKVRIGDQLFTGRQVREALGLSSTDFTWEIDGKDITLITRGYGHGVGMSQWGAHLMAEKGKSAQEIIDYYYKGVEIADAGWKK</sequence>
<dbReference type="InterPro" id="IPR051922">
    <property type="entry name" value="Bact_Sporulation_Assoc"/>
</dbReference>
<reference evidence="4" key="1">
    <citation type="journal article" date="2019" name="Int. J. Syst. Evol. Microbiol.">
        <title>The Global Catalogue of Microorganisms (GCM) 10K type strain sequencing project: providing services to taxonomists for standard genome sequencing and annotation.</title>
        <authorList>
            <consortium name="The Broad Institute Genomics Platform"/>
            <consortium name="The Broad Institute Genome Sequencing Center for Infectious Disease"/>
            <person name="Wu L."/>
            <person name="Ma J."/>
        </authorList>
    </citation>
    <scope>NUCLEOTIDE SEQUENCE [LARGE SCALE GENOMIC DNA]</scope>
    <source>
        <strain evidence="4">IBRC-M 10813</strain>
    </source>
</reference>
<dbReference type="PANTHER" id="PTHR30032">
    <property type="entry name" value="N-ACETYLMURAMOYL-L-ALANINE AMIDASE-RELATED"/>
    <property type="match status" value="1"/>
</dbReference>
<dbReference type="Pfam" id="PF08486">
    <property type="entry name" value="SpoIID"/>
    <property type="match status" value="1"/>
</dbReference>
<dbReference type="NCBIfam" id="TIGR02669">
    <property type="entry name" value="SpoIID_LytB"/>
    <property type="match status" value="1"/>
</dbReference>
<evidence type="ECO:0000256" key="1">
    <source>
        <dbReference type="SAM" id="MobiDB-lite"/>
    </source>
</evidence>
<evidence type="ECO:0000313" key="3">
    <source>
        <dbReference type="EMBL" id="MFC4077382.1"/>
    </source>
</evidence>
<accession>A0ABV8JKT7</accession>
<dbReference type="InterPro" id="IPR014225">
    <property type="entry name" value="Spore_II_D_firmicutes"/>
</dbReference>